<dbReference type="Proteomes" id="UP000652761">
    <property type="component" value="Unassembled WGS sequence"/>
</dbReference>
<comment type="caution">
    <text evidence="2">The sequence shown here is derived from an EMBL/GenBank/DDBJ whole genome shotgun (WGS) entry which is preliminary data.</text>
</comment>
<protein>
    <submittedName>
        <fullName evidence="2">Uncharacterized protein</fullName>
    </submittedName>
</protein>
<gene>
    <name evidence="2" type="ORF">Taro_034936</name>
</gene>
<feature type="region of interest" description="Disordered" evidence="1">
    <location>
        <begin position="185"/>
        <end position="204"/>
    </location>
</feature>
<keyword evidence="3" id="KW-1185">Reference proteome</keyword>
<dbReference type="EMBL" id="NMUH01002808">
    <property type="protein sequence ID" value="MQM02174.1"/>
    <property type="molecule type" value="Genomic_DNA"/>
</dbReference>
<dbReference type="AlphaFoldDB" id="A0A843WDD9"/>
<name>A0A843WDD9_COLES</name>
<evidence type="ECO:0000313" key="3">
    <source>
        <dbReference type="Proteomes" id="UP000652761"/>
    </source>
</evidence>
<proteinExistence type="predicted"/>
<reference evidence="2" key="1">
    <citation type="submission" date="2017-07" db="EMBL/GenBank/DDBJ databases">
        <title>Taro Niue Genome Assembly and Annotation.</title>
        <authorList>
            <person name="Atibalentja N."/>
            <person name="Keating K."/>
            <person name="Fields C.J."/>
        </authorList>
    </citation>
    <scope>NUCLEOTIDE SEQUENCE</scope>
    <source>
        <strain evidence="2">Niue_2</strain>
        <tissue evidence="2">Leaf</tissue>
    </source>
</reference>
<accession>A0A843WDD9</accession>
<feature type="region of interest" description="Disordered" evidence="1">
    <location>
        <begin position="71"/>
        <end position="122"/>
    </location>
</feature>
<sequence length="280" mass="29776">MVAAEGSSRSASLGLQSSQLSRELSRAVRRQFATPVAYRATSRGIAPWGKPHSSRNQCSMLSSRLSTSTLLSSRHHVNSSGGSTSSRLSSFRSRSSTNRTSSSSNTPSSRRSSSSLSTRAEVVSSRSCRGHACRLERGGGVHSYEKAPTGSFFAWRRCSWRSRPSRDGLTGRNKIATLLGVTTQPRRLGPSQRDHDRVGHRDQVTTARRVATPTCSALEGLSRVRGCYRCLGPPSSGAFEGGIGATTVRLLSRGDGAVVGVPEASSGSPFSVYVTLGVCP</sequence>
<evidence type="ECO:0000313" key="2">
    <source>
        <dbReference type="EMBL" id="MQM02174.1"/>
    </source>
</evidence>
<evidence type="ECO:0000256" key="1">
    <source>
        <dbReference type="SAM" id="MobiDB-lite"/>
    </source>
</evidence>
<organism evidence="2 3">
    <name type="scientific">Colocasia esculenta</name>
    <name type="common">Wild taro</name>
    <name type="synonym">Arum esculentum</name>
    <dbReference type="NCBI Taxonomy" id="4460"/>
    <lineage>
        <taxon>Eukaryota</taxon>
        <taxon>Viridiplantae</taxon>
        <taxon>Streptophyta</taxon>
        <taxon>Embryophyta</taxon>
        <taxon>Tracheophyta</taxon>
        <taxon>Spermatophyta</taxon>
        <taxon>Magnoliopsida</taxon>
        <taxon>Liliopsida</taxon>
        <taxon>Araceae</taxon>
        <taxon>Aroideae</taxon>
        <taxon>Colocasieae</taxon>
        <taxon>Colocasia</taxon>
    </lineage>
</organism>
<feature type="compositionally biased region" description="Basic and acidic residues" evidence="1">
    <location>
        <begin position="192"/>
        <end position="203"/>
    </location>
</feature>
<feature type="compositionally biased region" description="Low complexity" evidence="1">
    <location>
        <begin position="79"/>
        <end position="119"/>
    </location>
</feature>